<dbReference type="AlphaFoldDB" id="A0A565AUQ9"/>
<protein>
    <submittedName>
        <fullName evidence="2">Uncharacterized protein</fullName>
    </submittedName>
</protein>
<evidence type="ECO:0000313" key="2">
    <source>
        <dbReference type="EMBL" id="VVA93131.1"/>
    </source>
</evidence>
<sequence length="140" mass="15651">MADGGFKIDPSFVQALKDPKQRFIDSMVAKSAREKRRKIIADKKAKRCRAYETNVVSVSPIKEPMVTQTAREKRRQIIAAKRAMRCSTSNAVLSNNVQSSQLTKSKGCKNSGSSGEKHEAREVPWQKPQGDNFPTNAEKK</sequence>
<accession>A0A565AUQ9</accession>
<comment type="caution">
    <text evidence="2">The sequence shown here is derived from an EMBL/GenBank/DDBJ whole genome shotgun (WGS) entry which is preliminary data.</text>
</comment>
<feature type="compositionally biased region" description="Low complexity" evidence="1">
    <location>
        <begin position="104"/>
        <end position="114"/>
    </location>
</feature>
<gene>
    <name evidence="2" type="ORF">ANE_LOCUS3576</name>
</gene>
<keyword evidence="3" id="KW-1185">Reference proteome</keyword>
<dbReference type="Proteomes" id="UP000489600">
    <property type="component" value="Unassembled WGS sequence"/>
</dbReference>
<feature type="region of interest" description="Disordered" evidence="1">
    <location>
        <begin position="89"/>
        <end position="140"/>
    </location>
</feature>
<evidence type="ECO:0000256" key="1">
    <source>
        <dbReference type="SAM" id="MobiDB-lite"/>
    </source>
</evidence>
<feature type="compositionally biased region" description="Basic and acidic residues" evidence="1">
    <location>
        <begin position="115"/>
        <end position="124"/>
    </location>
</feature>
<proteinExistence type="predicted"/>
<organism evidence="2 3">
    <name type="scientific">Arabis nemorensis</name>
    <dbReference type="NCBI Taxonomy" id="586526"/>
    <lineage>
        <taxon>Eukaryota</taxon>
        <taxon>Viridiplantae</taxon>
        <taxon>Streptophyta</taxon>
        <taxon>Embryophyta</taxon>
        <taxon>Tracheophyta</taxon>
        <taxon>Spermatophyta</taxon>
        <taxon>Magnoliopsida</taxon>
        <taxon>eudicotyledons</taxon>
        <taxon>Gunneridae</taxon>
        <taxon>Pentapetalae</taxon>
        <taxon>rosids</taxon>
        <taxon>malvids</taxon>
        <taxon>Brassicales</taxon>
        <taxon>Brassicaceae</taxon>
        <taxon>Arabideae</taxon>
        <taxon>Arabis</taxon>
    </lineage>
</organism>
<evidence type="ECO:0000313" key="3">
    <source>
        <dbReference type="Proteomes" id="UP000489600"/>
    </source>
</evidence>
<feature type="compositionally biased region" description="Polar residues" evidence="1">
    <location>
        <begin position="89"/>
        <end position="103"/>
    </location>
</feature>
<reference evidence="2" key="1">
    <citation type="submission" date="2019-07" db="EMBL/GenBank/DDBJ databases">
        <authorList>
            <person name="Dittberner H."/>
        </authorList>
    </citation>
    <scope>NUCLEOTIDE SEQUENCE [LARGE SCALE GENOMIC DNA]</scope>
</reference>
<name>A0A565AUQ9_9BRAS</name>
<dbReference type="EMBL" id="CABITT030000001">
    <property type="protein sequence ID" value="VVA93131.1"/>
    <property type="molecule type" value="Genomic_DNA"/>
</dbReference>